<comment type="similarity">
    <text evidence="1">Belongs to the NmrA-type oxidoreductase family. Isoflavone reductase subfamily.</text>
</comment>
<dbReference type="Gene3D" id="3.40.50.720">
    <property type="entry name" value="NAD(P)-binding Rossmann-like Domain"/>
    <property type="match status" value="1"/>
</dbReference>
<keyword evidence="3" id="KW-0560">Oxidoreductase</keyword>
<dbReference type="GO" id="GO:0016491">
    <property type="term" value="F:oxidoreductase activity"/>
    <property type="evidence" value="ECO:0007669"/>
    <property type="project" value="UniProtKB-KW"/>
</dbReference>
<proteinExistence type="inferred from homology"/>
<protein>
    <recommendedName>
        <fullName evidence="4">NmrA-like domain-containing protein</fullName>
    </recommendedName>
</protein>
<dbReference type="InterPro" id="IPR051609">
    <property type="entry name" value="NmrA/Isoflavone_reductase-like"/>
</dbReference>
<comment type="caution">
    <text evidence="5">The sequence shown here is derived from an EMBL/GenBank/DDBJ whole genome shotgun (WGS) entry which is preliminary data.</text>
</comment>
<sequence>MTSVVAVSGGTASLGRAITEAIVALGKYEVIILSRKENPGLEKTLGVRIVPVDYSSVSSIIEVLEKNNIDTLVSAIGLGGSALPDAELPLIRAAEQSSVTKRFIASVFGATYRKESTSRQSSFYPATGKILSREELETTKSLEWTAVLNGFFLDYFGMPKVTSYLQPTTLVLDIANNSAGIPGSGDVPVVFTHSFDVARYTARLLGLDKWEKESYVVGDKLTWNQFLKLAEEAKGTKFNVTYDSVERLREGKITELPAHQYVYDFVPKEVLQSMLAYFGTMFEDGQFDFKPKKTLNDAFSDIEPLTAEKILEQGWGH</sequence>
<evidence type="ECO:0000313" key="6">
    <source>
        <dbReference type="Proteomes" id="UP000782241"/>
    </source>
</evidence>
<dbReference type="InterPro" id="IPR036291">
    <property type="entry name" value="NAD(P)-bd_dom_sf"/>
</dbReference>
<dbReference type="InterPro" id="IPR008030">
    <property type="entry name" value="NmrA-like"/>
</dbReference>
<keyword evidence="2" id="KW-0521">NADP</keyword>
<keyword evidence="6" id="KW-1185">Reference proteome</keyword>
<dbReference type="SUPFAM" id="SSF51735">
    <property type="entry name" value="NAD(P)-binding Rossmann-fold domains"/>
    <property type="match status" value="1"/>
</dbReference>
<dbReference type="PANTHER" id="PTHR47706">
    <property type="entry name" value="NMRA-LIKE FAMILY PROTEIN"/>
    <property type="match status" value="1"/>
</dbReference>
<dbReference type="Proteomes" id="UP000782241">
    <property type="component" value="Unassembled WGS sequence"/>
</dbReference>
<evidence type="ECO:0000256" key="2">
    <source>
        <dbReference type="ARBA" id="ARBA00022857"/>
    </source>
</evidence>
<evidence type="ECO:0000256" key="1">
    <source>
        <dbReference type="ARBA" id="ARBA00005725"/>
    </source>
</evidence>
<name>A0A9P7KQQ5_9HYPO</name>
<dbReference type="Gene3D" id="3.90.25.10">
    <property type="entry name" value="UDP-galactose 4-epimerase, domain 1"/>
    <property type="match status" value="1"/>
</dbReference>
<evidence type="ECO:0000259" key="4">
    <source>
        <dbReference type="Pfam" id="PF05368"/>
    </source>
</evidence>
<feature type="domain" description="NmrA-like" evidence="4">
    <location>
        <begin position="1"/>
        <end position="285"/>
    </location>
</feature>
<evidence type="ECO:0000313" key="5">
    <source>
        <dbReference type="EMBL" id="KAG5657360.1"/>
    </source>
</evidence>
<organism evidence="5 6">
    <name type="scientific">Fusarium avenaceum</name>
    <dbReference type="NCBI Taxonomy" id="40199"/>
    <lineage>
        <taxon>Eukaryota</taxon>
        <taxon>Fungi</taxon>
        <taxon>Dikarya</taxon>
        <taxon>Ascomycota</taxon>
        <taxon>Pezizomycotina</taxon>
        <taxon>Sordariomycetes</taxon>
        <taxon>Hypocreomycetidae</taxon>
        <taxon>Hypocreales</taxon>
        <taxon>Nectriaceae</taxon>
        <taxon>Fusarium</taxon>
        <taxon>Fusarium tricinctum species complex</taxon>
    </lineage>
</organism>
<gene>
    <name evidence="5" type="ORF">KAF25_005924</name>
</gene>
<dbReference type="AlphaFoldDB" id="A0A9P7KQQ5"/>
<reference evidence="5" key="1">
    <citation type="submission" date="2021-04" db="EMBL/GenBank/DDBJ databases">
        <title>Draft genome of Fusarium avenaceum strain F156N33, isolated from an atmospheric sample in Virginia.</title>
        <authorList>
            <person name="Yang S."/>
            <person name="Vinatzer B.A."/>
            <person name="Coleman J."/>
        </authorList>
    </citation>
    <scope>NUCLEOTIDE SEQUENCE</scope>
    <source>
        <strain evidence="5">F156N33</strain>
    </source>
</reference>
<dbReference type="EMBL" id="JAGPUO010000017">
    <property type="protein sequence ID" value="KAG5657360.1"/>
    <property type="molecule type" value="Genomic_DNA"/>
</dbReference>
<dbReference type="Pfam" id="PF05368">
    <property type="entry name" value="NmrA"/>
    <property type="match status" value="1"/>
</dbReference>
<accession>A0A9P7KQQ5</accession>
<evidence type="ECO:0000256" key="3">
    <source>
        <dbReference type="ARBA" id="ARBA00023002"/>
    </source>
</evidence>
<dbReference type="PANTHER" id="PTHR47706:SF4">
    <property type="entry name" value="NMRA-LIKE DOMAIN-CONTAINING PROTEIN"/>
    <property type="match status" value="1"/>
</dbReference>